<dbReference type="InterPro" id="IPR040582">
    <property type="entry name" value="OB_MalK-like"/>
</dbReference>
<dbReference type="FunFam" id="3.40.50.300:FF:000042">
    <property type="entry name" value="Maltose/maltodextrin ABC transporter, ATP-binding protein"/>
    <property type="match status" value="1"/>
</dbReference>
<dbReference type="InterPro" id="IPR008995">
    <property type="entry name" value="Mo/tungstate-bd_C_term_dom"/>
</dbReference>
<evidence type="ECO:0000256" key="8">
    <source>
        <dbReference type="ARBA" id="ARBA00072105"/>
    </source>
</evidence>
<dbReference type="PANTHER" id="PTHR43875">
    <property type="entry name" value="MALTODEXTRIN IMPORT ATP-BINDING PROTEIN MSMX"/>
    <property type="match status" value="1"/>
</dbReference>
<sequence>MATVTYDQATRIYPGADKPSVDRLNLEIADGEFLVLVGPSGSGKSTALRMLAGLEDTNEGRILIGDKDVTNASPKERDIAMVFQNYALYPHMTVRENIGFALKIAGMDKGEINRRVEEAAATLDLTQYLDRKPKALSGGQRQRVAMGRAIVREPQVFLMDEPLSNLDAKLRVQTRTQIANLQRRMGVTTLYVTHDQTEALTMGDRIAVLNFGVLQQVGTPRELYDHPDNVFVAGFIGSPAMNLSTFDVDPQTRTARIGQASIPLDDATLNALSVEDNGQVILGFRPESLELVGADEPHTIPVEVDFVEELGSDSYVYGHLAGGGWREAGLEEGREGAASDQIVVRTPPLSGAKKGDVIHARIKEGGLHVFSKATGQRI</sequence>
<dbReference type="GO" id="GO:0008643">
    <property type="term" value="P:carbohydrate transport"/>
    <property type="evidence" value="ECO:0007669"/>
    <property type="project" value="InterPro"/>
</dbReference>
<comment type="function">
    <text evidence="6">Part of the ABC transporter complex LpqY-SugA-SugB-SugC, which is highly specific for uptake of trehalose. Involved in the recycling of extracellular trehalose released from trehalose-containing molecules synthesized by M.tuberculosis. Trehalose uptake is essential for virulence. Responsible for energy coupling to the transport system.</text>
</comment>
<keyword evidence="4 12" id="KW-0067">ATP-binding</keyword>
<name>A0A0K1RDC4_9CORY</name>
<dbReference type="CDD" id="cd03301">
    <property type="entry name" value="ABC_MalK_N"/>
    <property type="match status" value="1"/>
</dbReference>
<dbReference type="Pfam" id="PF17912">
    <property type="entry name" value="OB_MalK"/>
    <property type="match status" value="1"/>
</dbReference>
<dbReference type="PROSITE" id="PS00211">
    <property type="entry name" value="ABC_TRANSPORTER_1"/>
    <property type="match status" value="1"/>
</dbReference>
<evidence type="ECO:0000256" key="9">
    <source>
        <dbReference type="ARBA" id="ARBA00080647"/>
    </source>
</evidence>
<accession>A0A0K1RDC4</accession>
<evidence type="ECO:0000256" key="1">
    <source>
        <dbReference type="ARBA" id="ARBA00004515"/>
    </source>
</evidence>
<keyword evidence="13" id="KW-1185">Reference proteome</keyword>
<dbReference type="InterPro" id="IPR003593">
    <property type="entry name" value="AAA+_ATPase"/>
</dbReference>
<evidence type="ECO:0000256" key="7">
    <source>
        <dbReference type="ARBA" id="ARBA00063658"/>
    </source>
</evidence>
<organism evidence="12 13">
    <name type="scientific">Corynebacterium riegelii</name>
    <dbReference type="NCBI Taxonomy" id="156976"/>
    <lineage>
        <taxon>Bacteria</taxon>
        <taxon>Bacillati</taxon>
        <taxon>Actinomycetota</taxon>
        <taxon>Actinomycetes</taxon>
        <taxon>Mycobacteriales</taxon>
        <taxon>Corynebacteriaceae</taxon>
        <taxon>Corynebacterium</taxon>
    </lineage>
</organism>
<feature type="domain" description="ABC transporter" evidence="11">
    <location>
        <begin position="4"/>
        <end position="236"/>
    </location>
</feature>
<dbReference type="Proteomes" id="UP000060016">
    <property type="component" value="Chromosome"/>
</dbReference>
<dbReference type="SUPFAM" id="SSF52540">
    <property type="entry name" value="P-loop containing nucleoside triphosphate hydrolases"/>
    <property type="match status" value="1"/>
</dbReference>
<evidence type="ECO:0000313" key="12">
    <source>
        <dbReference type="EMBL" id="AKV59427.1"/>
    </source>
</evidence>
<evidence type="ECO:0000256" key="3">
    <source>
        <dbReference type="ARBA" id="ARBA00022741"/>
    </source>
</evidence>
<evidence type="ECO:0000256" key="6">
    <source>
        <dbReference type="ARBA" id="ARBA00056091"/>
    </source>
</evidence>
<gene>
    <name evidence="12" type="ORF">AK829_10110</name>
</gene>
<dbReference type="Gene3D" id="2.40.50.140">
    <property type="entry name" value="Nucleic acid-binding proteins"/>
    <property type="match status" value="1"/>
</dbReference>
<evidence type="ECO:0000256" key="10">
    <source>
        <dbReference type="ARBA" id="ARBA00082626"/>
    </source>
</evidence>
<dbReference type="InterPro" id="IPR047641">
    <property type="entry name" value="ABC_transpr_MalK/UgpC-like"/>
</dbReference>
<dbReference type="SUPFAM" id="SSF50331">
    <property type="entry name" value="MOP-like"/>
    <property type="match status" value="1"/>
</dbReference>
<proteinExistence type="predicted"/>
<dbReference type="GO" id="GO:0140359">
    <property type="term" value="F:ABC-type transporter activity"/>
    <property type="evidence" value="ECO:0007669"/>
    <property type="project" value="InterPro"/>
</dbReference>
<evidence type="ECO:0000256" key="5">
    <source>
        <dbReference type="ARBA" id="ARBA00050305"/>
    </source>
</evidence>
<dbReference type="Pfam" id="PF00005">
    <property type="entry name" value="ABC_tran"/>
    <property type="match status" value="1"/>
</dbReference>
<evidence type="ECO:0000256" key="2">
    <source>
        <dbReference type="ARBA" id="ARBA00022448"/>
    </source>
</evidence>
<dbReference type="KEGG" id="crie:AK829_10110"/>
<evidence type="ECO:0000259" key="11">
    <source>
        <dbReference type="PROSITE" id="PS50893"/>
    </source>
</evidence>
<evidence type="ECO:0000256" key="4">
    <source>
        <dbReference type="ARBA" id="ARBA00022840"/>
    </source>
</evidence>
<dbReference type="GO" id="GO:0016887">
    <property type="term" value="F:ATP hydrolysis activity"/>
    <property type="evidence" value="ECO:0007669"/>
    <property type="project" value="InterPro"/>
</dbReference>
<dbReference type="Gene3D" id="3.40.50.300">
    <property type="entry name" value="P-loop containing nucleotide triphosphate hydrolases"/>
    <property type="match status" value="1"/>
</dbReference>
<dbReference type="GO" id="GO:0055052">
    <property type="term" value="C:ATP-binding cassette (ABC) transporter complex, substrate-binding subunit-containing"/>
    <property type="evidence" value="ECO:0007669"/>
    <property type="project" value="TreeGrafter"/>
</dbReference>
<dbReference type="AlphaFoldDB" id="A0A0K1RDC4"/>
<comment type="catalytic activity">
    <reaction evidence="5">
        <text>alpha,alpha-trehalose(out) + ATP + H2O = alpha,alpha-trehalose(in) + ADP + phosphate + H(+)</text>
        <dbReference type="Rhea" id="RHEA:75203"/>
        <dbReference type="ChEBI" id="CHEBI:15377"/>
        <dbReference type="ChEBI" id="CHEBI:15378"/>
        <dbReference type="ChEBI" id="CHEBI:16551"/>
        <dbReference type="ChEBI" id="CHEBI:30616"/>
        <dbReference type="ChEBI" id="CHEBI:43474"/>
        <dbReference type="ChEBI" id="CHEBI:456216"/>
    </reaction>
</comment>
<dbReference type="SMART" id="SM00382">
    <property type="entry name" value="AAA"/>
    <property type="match status" value="1"/>
</dbReference>
<protein>
    <recommendedName>
        <fullName evidence="8">Trehalose import ATP-binding protein SugC</fullName>
    </recommendedName>
    <alternativeName>
        <fullName evidence="10">Nucleotide-binding domain of SugABC transporter</fullName>
    </alternativeName>
    <alternativeName>
        <fullName evidence="9">SugABC transporter ATPase SugC</fullName>
    </alternativeName>
</protein>
<dbReference type="PROSITE" id="PS50893">
    <property type="entry name" value="ABC_TRANSPORTER_2"/>
    <property type="match status" value="1"/>
</dbReference>
<keyword evidence="2" id="KW-0813">Transport</keyword>
<evidence type="ECO:0000313" key="13">
    <source>
        <dbReference type="Proteomes" id="UP000060016"/>
    </source>
</evidence>
<keyword evidence="3" id="KW-0547">Nucleotide-binding</keyword>
<dbReference type="InterPro" id="IPR017871">
    <property type="entry name" value="ABC_transporter-like_CS"/>
</dbReference>
<dbReference type="RefSeq" id="WP_052205714.1">
    <property type="nucleotide sequence ID" value="NZ_BAAAGW010000005.1"/>
</dbReference>
<reference evidence="12 13" key="1">
    <citation type="submission" date="2015-08" db="EMBL/GenBank/DDBJ databases">
        <authorList>
            <person name="Babu N.S."/>
            <person name="Beckwith C.J."/>
            <person name="Beseler K.G."/>
            <person name="Brison A."/>
            <person name="Carone J.V."/>
            <person name="Caskin T.P."/>
            <person name="Diamond M."/>
            <person name="Durham M.E."/>
            <person name="Foxe J.M."/>
            <person name="Go M."/>
            <person name="Henderson B.A."/>
            <person name="Jones I.B."/>
            <person name="McGettigan J.A."/>
            <person name="Micheletti S.J."/>
            <person name="Nasrallah M.E."/>
            <person name="Ortiz D."/>
            <person name="Piller C.R."/>
            <person name="Privatt S.R."/>
            <person name="Schneider S.L."/>
            <person name="Sharp S."/>
            <person name="Smith T.C."/>
            <person name="Stanton J.D."/>
            <person name="Ullery H.E."/>
            <person name="Wilson R.J."/>
            <person name="Serrano M.G."/>
            <person name="Buck G."/>
            <person name="Lee V."/>
            <person name="Wang Y."/>
            <person name="Carvalho R."/>
            <person name="Voegtly L."/>
            <person name="Shi R."/>
            <person name="Duckworth R."/>
            <person name="Johnson A."/>
            <person name="Loviza R."/>
            <person name="Walstead R."/>
            <person name="Shah Z."/>
            <person name="Kiflezghi M."/>
            <person name="Wade K."/>
            <person name="Ball S.L."/>
            <person name="Bradley K.W."/>
            <person name="Asai D.J."/>
            <person name="Bowman C.A."/>
            <person name="Russell D.A."/>
            <person name="Pope W.H."/>
            <person name="Jacobs-Sera D."/>
            <person name="Hendrix R.W."/>
            <person name="Hatfull G.F."/>
        </authorList>
    </citation>
    <scope>NUCLEOTIDE SEQUENCE [LARGE SCALE GENOMIC DNA]</scope>
    <source>
        <strain evidence="12 13">PUDD_83A45</strain>
    </source>
</reference>
<dbReference type="InterPro" id="IPR012340">
    <property type="entry name" value="NA-bd_OB-fold"/>
</dbReference>
<comment type="subcellular location">
    <subcellularLocation>
        <location evidence="1">Cell inner membrane</location>
        <topology evidence="1">Peripheral membrane protein</topology>
        <orientation evidence="1">Cytoplasmic side</orientation>
    </subcellularLocation>
</comment>
<dbReference type="InterPro" id="IPR015855">
    <property type="entry name" value="ABC_transpr_MalK-like"/>
</dbReference>
<dbReference type="EMBL" id="CP012342">
    <property type="protein sequence ID" value="AKV59427.1"/>
    <property type="molecule type" value="Genomic_DNA"/>
</dbReference>
<dbReference type="GO" id="GO:0005524">
    <property type="term" value="F:ATP binding"/>
    <property type="evidence" value="ECO:0007669"/>
    <property type="project" value="UniProtKB-KW"/>
</dbReference>
<dbReference type="PANTHER" id="PTHR43875:SF1">
    <property type="entry name" value="OSMOPROTECTIVE COMPOUNDS UPTAKE ATP-BINDING PROTEIN GGTA"/>
    <property type="match status" value="1"/>
</dbReference>
<dbReference type="STRING" id="156976.AK829_10110"/>
<dbReference type="Gene3D" id="2.40.50.100">
    <property type="match status" value="1"/>
</dbReference>
<dbReference type="InterPro" id="IPR003439">
    <property type="entry name" value="ABC_transporter-like_ATP-bd"/>
</dbReference>
<comment type="subunit">
    <text evidence="7">Monomer. Homodimerizes in the presence of ATP. The complex is composed of two ATP-binding proteins (SugC), two transmembrane proteins (SugA and SugB) and a solute-binding protein (LpqY).</text>
</comment>
<dbReference type="NCBIfam" id="NF008653">
    <property type="entry name" value="PRK11650.1"/>
    <property type="match status" value="1"/>
</dbReference>
<dbReference type="InterPro" id="IPR027417">
    <property type="entry name" value="P-loop_NTPase"/>
</dbReference>
<dbReference type="PATRIC" id="fig|156976.3.peg.2035"/>